<proteinExistence type="predicted"/>
<dbReference type="Pfam" id="PF01136">
    <property type="entry name" value="Peptidase_U32"/>
    <property type="match status" value="1"/>
</dbReference>
<accession>A0ABU3X807</accession>
<dbReference type="RefSeq" id="WP_317121241.1">
    <property type="nucleotide sequence ID" value="NZ_JAWJBA010000001.1"/>
</dbReference>
<gene>
    <name evidence="1" type="ORF">RYX56_06505</name>
</gene>
<reference evidence="1 2" key="1">
    <citation type="submission" date="2023-10" db="EMBL/GenBank/DDBJ databases">
        <title>Screening of Alkalihalobacillus lindianensis BZ-TG-R113 and Its Alleviation of Salt Stress on Rapeseed Growth.</title>
        <authorList>
            <person name="Zhao B."/>
            <person name="Guo T."/>
        </authorList>
    </citation>
    <scope>NUCLEOTIDE SEQUENCE [LARGE SCALE GENOMIC DNA]</scope>
    <source>
        <strain evidence="1 2">BZ-TG-R113</strain>
    </source>
</reference>
<evidence type="ECO:0000313" key="2">
    <source>
        <dbReference type="Proteomes" id="UP001287282"/>
    </source>
</evidence>
<name>A0ABU3X807_9BACI</name>
<organism evidence="1 2">
    <name type="scientific">Alkalihalophilus lindianensis</name>
    <dbReference type="NCBI Taxonomy" id="1630542"/>
    <lineage>
        <taxon>Bacteria</taxon>
        <taxon>Bacillati</taxon>
        <taxon>Bacillota</taxon>
        <taxon>Bacilli</taxon>
        <taxon>Bacillales</taxon>
        <taxon>Bacillaceae</taxon>
        <taxon>Alkalihalophilus</taxon>
    </lineage>
</organism>
<keyword evidence="2" id="KW-1185">Reference proteome</keyword>
<dbReference type="PANTHER" id="PTHR30217:SF3">
    <property type="entry name" value="UBIQUINONE BIOSYNTHESIS PROTEIN UBIU"/>
    <property type="match status" value="1"/>
</dbReference>
<dbReference type="InterPro" id="IPR001539">
    <property type="entry name" value="Peptidase_U32"/>
</dbReference>
<evidence type="ECO:0000313" key="1">
    <source>
        <dbReference type="EMBL" id="MDV2684022.1"/>
    </source>
</evidence>
<protein>
    <submittedName>
        <fullName evidence="1">U32 family peptidase</fullName>
    </submittedName>
</protein>
<dbReference type="Proteomes" id="UP001287282">
    <property type="component" value="Unassembled WGS sequence"/>
</dbReference>
<dbReference type="PANTHER" id="PTHR30217">
    <property type="entry name" value="PEPTIDASE U32 FAMILY"/>
    <property type="match status" value="1"/>
</dbReference>
<dbReference type="EMBL" id="JAWJBA010000001">
    <property type="protein sequence ID" value="MDV2684022.1"/>
    <property type="molecule type" value="Genomic_DNA"/>
</dbReference>
<sequence>MNSLKLIAPVRSVFMMKQMLEAKVDEVHLGLKPLQLINLSFDSRHQFVNGTPTQVESLEELNEITAMGKENKVKVNFMANSKYVPESLKRDYLFHIKLAVEAGVNRITVSNFSTLNWISQADFNIPIDVGTFMAATNIGYYRYLESMGVQRVGIPQGMTLDEINDISSKTNLELIVTGNFGGGNVCGHCRLEECPTENEIGQGCRTGYKVTDSFSGVDLENGQVLDGATDCSLCSIPELIDAGVNYIKLIGREVPNPITTSKICQIYKTWITEVEKGRTSKQIYNDLDQEDLMWNMMWKPRFCEKKRCSYLNTPVTNSYV</sequence>
<comment type="caution">
    <text evidence="1">The sequence shown here is derived from an EMBL/GenBank/DDBJ whole genome shotgun (WGS) entry which is preliminary data.</text>
</comment>
<dbReference type="InterPro" id="IPR051454">
    <property type="entry name" value="RNA/ubiquinone_mod_enzymes"/>
</dbReference>